<gene>
    <name evidence="1" type="ORF">NR989_05070</name>
</gene>
<reference evidence="1 2" key="1">
    <citation type="submission" date="2022-06" db="EMBL/GenBank/DDBJ databases">
        <title>Thiomicrohabdus sp. nov, an obligately chemolithoautotrophic, sulfur-oxidizing bacterium isolated from beach of Guanyin Mountain. Amoy.</title>
        <authorList>
            <person name="Zhu H."/>
        </authorList>
    </citation>
    <scope>NUCLEOTIDE SEQUENCE [LARGE SCALE GENOMIC DNA]</scope>
    <source>
        <strain evidence="1 2">XGS-01</strain>
    </source>
</reference>
<sequence>MLEPVFLQVVNAAQLLGEATKLISQGRNPLLNEKLSQEIMKNLKTVGCITSLEVAAPKTFQYFSQLEKN</sequence>
<accession>A0ABY8CGQ1</accession>
<evidence type="ECO:0000313" key="1">
    <source>
        <dbReference type="EMBL" id="WEJ63628.1"/>
    </source>
</evidence>
<name>A0ABY8CGQ1_9GAMM</name>
<evidence type="ECO:0000313" key="2">
    <source>
        <dbReference type="Proteomes" id="UP001222275"/>
    </source>
</evidence>
<dbReference type="RefSeq" id="WP_275595884.1">
    <property type="nucleotide sequence ID" value="NZ_CP102381.1"/>
</dbReference>
<organism evidence="1 2">
    <name type="scientific">Thiomicrorhabdus lithotrophica</name>
    <dbReference type="NCBI Taxonomy" id="2949997"/>
    <lineage>
        <taxon>Bacteria</taxon>
        <taxon>Pseudomonadati</taxon>
        <taxon>Pseudomonadota</taxon>
        <taxon>Gammaproteobacteria</taxon>
        <taxon>Thiotrichales</taxon>
        <taxon>Piscirickettsiaceae</taxon>
        <taxon>Thiomicrorhabdus</taxon>
    </lineage>
</organism>
<protein>
    <submittedName>
        <fullName evidence="1">Uncharacterized protein</fullName>
    </submittedName>
</protein>
<keyword evidence="2" id="KW-1185">Reference proteome</keyword>
<dbReference type="Proteomes" id="UP001222275">
    <property type="component" value="Chromosome"/>
</dbReference>
<dbReference type="EMBL" id="CP102381">
    <property type="protein sequence ID" value="WEJ63628.1"/>
    <property type="molecule type" value="Genomic_DNA"/>
</dbReference>
<proteinExistence type="predicted"/>